<evidence type="ECO:0000256" key="8">
    <source>
        <dbReference type="RuleBase" id="RU361215"/>
    </source>
</evidence>
<organism evidence="10 11">
    <name type="scientific">Microctonus hyperodae</name>
    <name type="common">Parasitoid wasp</name>
    <dbReference type="NCBI Taxonomy" id="165561"/>
    <lineage>
        <taxon>Eukaryota</taxon>
        <taxon>Metazoa</taxon>
        <taxon>Ecdysozoa</taxon>
        <taxon>Arthropoda</taxon>
        <taxon>Hexapoda</taxon>
        <taxon>Insecta</taxon>
        <taxon>Pterygota</taxon>
        <taxon>Neoptera</taxon>
        <taxon>Endopterygota</taxon>
        <taxon>Hymenoptera</taxon>
        <taxon>Apocrita</taxon>
        <taxon>Ichneumonoidea</taxon>
        <taxon>Braconidae</taxon>
        <taxon>Euphorinae</taxon>
        <taxon>Microctonus</taxon>
    </lineage>
</organism>
<evidence type="ECO:0000256" key="1">
    <source>
        <dbReference type="ARBA" id="ARBA00000707"/>
    </source>
</evidence>
<feature type="domain" description="UCH catalytic" evidence="9">
    <location>
        <begin position="2"/>
        <end position="112"/>
    </location>
</feature>
<dbReference type="GO" id="GO:0005737">
    <property type="term" value="C:cytoplasm"/>
    <property type="evidence" value="ECO:0007669"/>
    <property type="project" value="TreeGrafter"/>
</dbReference>
<evidence type="ECO:0000256" key="6">
    <source>
        <dbReference type="ARBA" id="ARBA00022807"/>
    </source>
</evidence>
<dbReference type="Proteomes" id="UP001168972">
    <property type="component" value="Unassembled WGS sequence"/>
</dbReference>
<evidence type="ECO:0000256" key="7">
    <source>
        <dbReference type="PROSITE-ProRule" id="PRU01393"/>
    </source>
</evidence>
<dbReference type="InterPro" id="IPR001578">
    <property type="entry name" value="Peptidase_C12_UCH"/>
</dbReference>
<dbReference type="GO" id="GO:0004843">
    <property type="term" value="F:cysteine-type deubiquitinase activity"/>
    <property type="evidence" value="ECO:0007669"/>
    <property type="project" value="UniProtKB-EC"/>
</dbReference>
<keyword evidence="5 8" id="KW-0378">Hydrolase</keyword>
<dbReference type="InterPro" id="IPR036959">
    <property type="entry name" value="Peptidase_C12_UCH_sf"/>
</dbReference>
<reference evidence="10" key="2">
    <citation type="submission" date="2023-03" db="EMBL/GenBank/DDBJ databases">
        <authorList>
            <person name="Inwood S.N."/>
            <person name="Skelly J.G."/>
            <person name="Guhlin J."/>
            <person name="Harrop T.W.R."/>
            <person name="Goldson S.G."/>
            <person name="Dearden P.K."/>
        </authorList>
    </citation>
    <scope>NUCLEOTIDE SEQUENCE</scope>
    <source>
        <strain evidence="10">Lincoln</strain>
        <tissue evidence="10">Whole body</tissue>
    </source>
</reference>
<keyword evidence="6 8" id="KW-0788">Thiol protease</keyword>
<gene>
    <name evidence="10" type="ORF">PV327_003187</name>
</gene>
<evidence type="ECO:0000256" key="2">
    <source>
        <dbReference type="ARBA" id="ARBA00009326"/>
    </source>
</evidence>
<evidence type="ECO:0000256" key="5">
    <source>
        <dbReference type="ARBA" id="ARBA00022801"/>
    </source>
</evidence>
<dbReference type="PROSITE" id="PS52048">
    <property type="entry name" value="UCH_DOMAIN"/>
    <property type="match status" value="1"/>
</dbReference>
<reference evidence="10" key="1">
    <citation type="journal article" date="2023" name="bioRxiv">
        <title>Scaffold-level genome assemblies of two parasitoid biocontrol wasps reveal the parthenogenesis mechanism and an associated novel virus.</title>
        <authorList>
            <person name="Inwood S."/>
            <person name="Skelly J."/>
            <person name="Guhlin J."/>
            <person name="Harrop T."/>
            <person name="Goldson S."/>
            <person name="Dearden P."/>
        </authorList>
    </citation>
    <scope>NUCLEOTIDE SEQUENCE</scope>
    <source>
        <strain evidence="10">Lincoln</strain>
        <tissue evidence="10">Whole body</tissue>
    </source>
</reference>
<dbReference type="Gene3D" id="3.40.532.10">
    <property type="entry name" value="Peptidase C12, ubiquitin carboxyl-terminal hydrolase"/>
    <property type="match status" value="1"/>
</dbReference>
<comment type="caution">
    <text evidence="7">Lacks conserved residue(s) required for the propagation of feature annotation.</text>
</comment>
<evidence type="ECO:0000313" key="10">
    <source>
        <dbReference type="EMBL" id="KAK0180850.1"/>
    </source>
</evidence>
<dbReference type="SUPFAM" id="SSF54001">
    <property type="entry name" value="Cysteine proteinases"/>
    <property type="match status" value="1"/>
</dbReference>
<evidence type="ECO:0000256" key="3">
    <source>
        <dbReference type="ARBA" id="ARBA00022670"/>
    </source>
</evidence>
<evidence type="ECO:0000313" key="11">
    <source>
        <dbReference type="Proteomes" id="UP001168972"/>
    </source>
</evidence>
<dbReference type="Pfam" id="PF01088">
    <property type="entry name" value="Peptidase_C12"/>
    <property type="match status" value="1"/>
</dbReference>
<dbReference type="GO" id="GO:0006511">
    <property type="term" value="P:ubiquitin-dependent protein catabolic process"/>
    <property type="evidence" value="ECO:0007669"/>
    <property type="project" value="UniProtKB-UniRule"/>
</dbReference>
<dbReference type="PANTHER" id="PTHR10589">
    <property type="entry name" value="UBIQUITIN CARBOXYL-TERMINAL HYDROLASE"/>
    <property type="match status" value="1"/>
</dbReference>
<dbReference type="EC" id="3.4.19.12" evidence="8"/>
<keyword evidence="4 8" id="KW-0833">Ubl conjugation pathway</keyword>
<keyword evidence="3 8" id="KW-0645">Protease</keyword>
<proteinExistence type="inferred from homology"/>
<keyword evidence="11" id="KW-1185">Reference proteome</keyword>
<comment type="caution">
    <text evidence="10">The sequence shown here is derived from an EMBL/GenBank/DDBJ whole genome shotgun (WGS) entry which is preliminary data.</text>
</comment>
<comment type="similarity">
    <text evidence="2 7 8">Belongs to the peptidase C12 family.</text>
</comment>
<protein>
    <recommendedName>
        <fullName evidence="8">Ubiquitin carboxyl-terminal hydrolase</fullName>
        <ecNumber evidence="8">3.4.19.12</ecNumber>
    </recommendedName>
</protein>
<dbReference type="AlphaFoldDB" id="A0AA39L0T8"/>
<dbReference type="Gene3D" id="3.30.1490.420">
    <property type="entry name" value="Ubiquitin carboxyl-terminal hydrolase, domain 2"/>
    <property type="match status" value="1"/>
</dbReference>
<sequence length="112" mass="12323">MALIPLESNPDVMTKFIHQLGVPSKWTLVDVYGLDQDVLAIVPKPTLALILLYPHSKKAQAYTNGRKPFPINNGPTTKDKLLENAAKICSEYMARDPDELGFTMIALAAANE</sequence>
<dbReference type="PANTHER" id="PTHR10589:SF17">
    <property type="entry name" value="UBIQUITIN CARBOXYL-TERMINAL HYDROLASE"/>
    <property type="match status" value="1"/>
</dbReference>
<dbReference type="EMBL" id="JAQQBR010000002">
    <property type="protein sequence ID" value="KAK0180850.1"/>
    <property type="molecule type" value="Genomic_DNA"/>
</dbReference>
<dbReference type="InterPro" id="IPR038765">
    <property type="entry name" value="Papain-like_cys_pep_sf"/>
</dbReference>
<comment type="catalytic activity">
    <reaction evidence="1 8">
        <text>Thiol-dependent hydrolysis of ester, thioester, amide, peptide and isopeptide bonds formed by the C-terminal Gly of ubiquitin (a 76-residue protein attached to proteins as an intracellular targeting signal).</text>
        <dbReference type="EC" id="3.4.19.12"/>
    </reaction>
</comment>
<dbReference type="GO" id="GO:0016579">
    <property type="term" value="P:protein deubiquitination"/>
    <property type="evidence" value="ECO:0007669"/>
    <property type="project" value="TreeGrafter"/>
</dbReference>
<accession>A0AA39L0T8</accession>
<dbReference type="PRINTS" id="PR00707">
    <property type="entry name" value="UBCTHYDRLASE"/>
</dbReference>
<evidence type="ECO:0000259" key="9">
    <source>
        <dbReference type="PROSITE" id="PS52048"/>
    </source>
</evidence>
<evidence type="ECO:0000256" key="4">
    <source>
        <dbReference type="ARBA" id="ARBA00022786"/>
    </source>
</evidence>
<name>A0AA39L0T8_MICHY</name>